<dbReference type="HOGENOM" id="CLU_002081_0_0_1"/>
<feature type="compositionally biased region" description="Low complexity" evidence="7">
    <location>
        <begin position="994"/>
        <end position="1005"/>
    </location>
</feature>
<dbReference type="GO" id="GO:0005227">
    <property type="term" value="F:calcium-activated cation channel activity"/>
    <property type="evidence" value="ECO:0007669"/>
    <property type="project" value="InterPro"/>
</dbReference>
<evidence type="ECO:0000256" key="7">
    <source>
        <dbReference type="SAM" id="MobiDB-lite"/>
    </source>
</evidence>
<dbReference type="Pfam" id="PF14703">
    <property type="entry name" value="PHM7_cyt"/>
    <property type="match status" value="1"/>
</dbReference>
<evidence type="ECO:0000256" key="5">
    <source>
        <dbReference type="ARBA" id="ARBA00022989"/>
    </source>
</evidence>
<evidence type="ECO:0000313" key="12">
    <source>
        <dbReference type="EMBL" id="KIK45635.1"/>
    </source>
</evidence>
<dbReference type="InterPro" id="IPR045122">
    <property type="entry name" value="Csc1-like"/>
</dbReference>
<gene>
    <name evidence="12" type="ORF">CY34DRAFT_801419</name>
</gene>
<evidence type="ECO:0000259" key="10">
    <source>
        <dbReference type="Pfam" id="PF13967"/>
    </source>
</evidence>
<reference evidence="12 13" key="1">
    <citation type="submission" date="2014-04" db="EMBL/GenBank/DDBJ databases">
        <authorList>
            <consortium name="DOE Joint Genome Institute"/>
            <person name="Kuo A."/>
            <person name="Ruytinx J."/>
            <person name="Rineau F."/>
            <person name="Colpaert J."/>
            <person name="Kohler A."/>
            <person name="Nagy L.G."/>
            <person name="Floudas D."/>
            <person name="Copeland A."/>
            <person name="Barry K.W."/>
            <person name="Cichocki N."/>
            <person name="Veneault-Fourrey C."/>
            <person name="LaButti K."/>
            <person name="Lindquist E.A."/>
            <person name="Lipzen A."/>
            <person name="Lundell T."/>
            <person name="Morin E."/>
            <person name="Murat C."/>
            <person name="Sun H."/>
            <person name="Tunlid A."/>
            <person name="Henrissat B."/>
            <person name="Grigoriev I.V."/>
            <person name="Hibbett D.S."/>
            <person name="Martin F."/>
            <person name="Nordberg H.P."/>
            <person name="Cantor M.N."/>
            <person name="Hua S.X."/>
        </authorList>
    </citation>
    <scope>NUCLEOTIDE SEQUENCE [LARGE SCALE GENOMIC DNA]</scope>
    <source>
        <strain evidence="12 13">UH-Slu-Lm8-n1</strain>
    </source>
</reference>
<feature type="transmembrane region" description="Helical" evidence="8">
    <location>
        <begin position="115"/>
        <end position="136"/>
    </location>
</feature>
<feature type="transmembrane region" description="Helical" evidence="8">
    <location>
        <begin position="164"/>
        <end position="186"/>
    </location>
</feature>
<proteinExistence type="inferred from homology"/>
<feature type="transmembrane region" description="Helical" evidence="8">
    <location>
        <begin position="866"/>
        <end position="887"/>
    </location>
</feature>
<dbReference type="InterPro" id="IPR032880">
    <property type="entry name" value="CSC1/OSCA1-like_N"/>
</dbReference>
<comment type="similarity">
    <text evidence="2">Belongs to the CSC1 (TC 1.A.17) family.</text>
</comment>
<evidence type="ECO:0000256" key="8">
    <source>
        <dbReference type="SAM" id="Phobius"/>
    </source>
</evidence>
<feature type="region of interest" description="Disordered" evidence="7">
    <location>
        <begin position="969"/>
        <end position="1029"/>
    </location>
</feature>
<keyword evidence="6 8" id="KW-0472">Membrane</keyword>
<evidence type="ECO:0000256" key="6">
    <source>
        <dbReference type="ARBA" id="ARBA00023136"/>
    </source>
</evidence>
<feature type="transmembrane region" description="Helical" evidence="8">
    <location>
        <begin position="731"/>
        <end position="757"/>
    </location>
</feature>
<dbReference type="Proteomes" id="UP000054485">
    <property type="component" value="Unassembled WGS sequence"/>
</dbReference>
<accession>A0A0D0A6A4</accession>
<feature type="transmembrane region" description="Helical" evidence="8">
    <location>
        <begin position="682"/>
        <end position="705"/>
    </location>
</feature>
<organism evidence="12 13">
    <name type="scientific">Suillus luteus UH-Slu-Lm8-n1</name>
    <dbReference type="NCBI Taxonomy" id="930992"/>
    <lineage>
        <taxon>Eukaryota</taxon>
        <taxon>Fungi</taxon>
        <taxon>Dikarya</taxon>
        <taxon>Basidiomycota</taxon>
        <taxon>Agaricomycotina</taxon>
        <taxon>Agaricomycetes</taxon>
        <taxon>Agaricomycetidae</taxon>
        <taxon>Boletales</taxon>
        <taxon>Suillineae</taxon>
        <taxon>Suillaceae</taxon>
        <taxon>Suillus</taxon>
    </lineage>
</organism>
<feature type="transmembrane region" description="Helical" evidence="8">
    <location>
        <begin position="842"/>
        <end position="860"/>
    </location>
</feature>
<dbReference type="EMBL" id="KN835170">
    <property type="protein sequence ID" value="KIK45635.1"/>
    <property type="molecule type" value="Genomic_DNA"/>
</dbReference>
<feature type="transmembrane region" description="Helical" evidence="8">
    <location>
        <begin position="588"/>
        <end position="621"/>
    </location>
</feature>
<feature type="region of interest" description="Disordered" evidence="7">
    <location>
        <begin position="1153"/>
        <end position="1242"/>
    </location>
</feature>
<evidence type="ECO:0008006" key="14">
    <source>
        <dbReference type="Google" id="ProtNLM"/>
    </source>
</evidence>
<evidence type="ECO:0000259" key="11">
    <source>
        <dbReference type="Pfam" id="PF14703"/>
    </source>
</evidence>
<comment type="subcellular location">
    <subcellularLocation>
        <location evidence="1">Membrane</location>
        <topology evidence="1">Multi-pass membrane protein</topology>
    </subcellularLocation>
</comment>
<protein>
    <recommendedName>
        <fullName evidence="14">DUF221-domain-containing protein</fullName>
    </recommendedName>
</protein>
<dbReference type="Pfam" id="PF13967">
    <property type="entry name" value="RSN1_TM"/>
    <property type="match status" value="1"/>
</dbReference>
<keyword evidence="5 8" id="KW-1133">Transmembrane helix</keyword>
<evidence type="ECO:0000313" key="13">
    <source>
        <dbReference type="Proteomes" id="UP000054485"/>
    </source>
</evidence>
<keyword evidence="3" id="KW-0813">Transport</keyword>
<keyword evidence="13" id="KW-1185">Reference proteome</keyword>
<feature type="compositionally biased region" description="Basic and acidic residues" evidence="7">
    <location>
        <begin position="1197"/>
        <end position="1218"/>
    </location>
</feature>
<dbReference type="STRING" id="930992.A0A0D0A6A4"/>
<evidence type="ECO:0000259" key="9">
    <source>
        <dbReference type="Pfam" id="PF02714"/>
    </source>
</evidence>
<sequence>MADIQNRPFSKDYSGLVNQSVITIVLAVVSVTSHEIMKRRRRGLYTQPAGLGSVESWEFGYLYQGRSWARHPSPPTPKGWPLSWVKDSITFPQAKLNELRGVDATLYVRFLRGTLLFVLVHTFTTTPILLPIHVHFSPDGVSAQSMTRASISSLVETQQGRSLLWIHICLLFWITLTWMCNLFYICNEAFRLRAAKIESAIRSVESDTMTEREAQYHPHPHPQYPFQDIPSLDTDPSNRGLRLRTVMVTNVPVQLRSEKELKEYFEYYLSRSLDKPSVGLPASTQPGLLNKLFAFGFNRAKRIPQNIGMSARETANGSQEGTDGAPLTQIPNQHLENVPPIDRVVIARRMTELASLLERREEILRRLEGAHITLAKKALLAVYSVEHRHGSREGTTVPKRARSLDEESGYNQTHNGHQNNDIDILVRTLSPFLVDYELTSKYAPSRRRLILRTEVDSATDNIDAHKTIWDALLSLPRNILDPYQPLIHLSVFFRGKTVPSIDYYTAKLNLLTSLITQNRARAATEYDAVSTAFVTFKDPADARKACKYLAVHPNNPLACIVTMAPQYEDIDWTRVMRSTYRVEILKDWVVNIGVWGFTIFWVFPVSLFVGLVSIESISTFWPSLYNYLSSHPWEEEVIQSFLPTVLISLLAILIPPILLLISKKAHTIITLSVMHDTIMTRYYKFLVVNVLVFFCVGTAALQSFLTSFKTVSESNILNTVADSFPTAGPFYVGWLIFTTAIHGGFELVLFGLPLFTYPSTKRHVTPRKRAVGIRPRTFNFYYWLPNHLLVIHVLLLFALLNPLVIPFGLIYFSVETAVIKNQLLHVYAKNYECNGQILLIRILRYSLDGLMLSQFVFLAYMAVLRITVNVALSGFLFVFTAIVKVIVTRMCRARFEQDDTEEARVVCRMDAEESEGGPESQTIPSNLPGSAKNVAVGADDRPSRFQTWHLPTWVNFSYSTVPRRLRLHERRNPNPFGPRARSFSSLHSVDENVKTPSTSTPKESSAAILDRTVESPPTEQPRQPPERISTSLVHRHPPLAAWDDEPRHDIPYDNPYYTRPITNALWLPRNPLGLLDLDDTVDVYQALTSEPGTGNVDHLFGPESSASPVIQLPSSVPDDVQPSLLTTRQYSGSEDIDLPEGIKSRIATIDQEVDVESTRPRRPSLFARHRSGSNVTMKSGDRASRNTPGRSQIMDGSRPEFPRKSSSDHEPRSFRERASSYLPPPNLHFQSQFRGLDPGSRPDLHAQAEFARSTASIVRHGGSRVSLSLPINVTQEAAATPREAVVTTREAVVTEAIAEEHLATEERLRREHAAAGLNHGRMRPSWFTSWIYAGVQRGSVTN</sequence>
<dbReference type="InterPro" id="IPR003864">
    <property type="entry name" value="CSC1/OSCA1-like_7TM"/>
</dbReference>
<reference evidence="13" key="2">
    <citation type="submission" date="2015-01" db="EMBL/GenBank/DDBJ databases">
        <title>Evolutionary Origins and Diversification of the Mycorrhizal Mutualists.</title>
        <authorList>
            <consortium name="DOE Joint Genome Institute"/>
            <consortium name="Mycorrhizal Genomics Consortium"/>
            <person name="Kohler A."/>
            <person name="Kuo A."/>
            <person name="Nagy L.G."/>
            <person name="Floudas D."/>
            <person name="Copeland A."/>
            <person name="Barry K.W."/>
            <person name="Cichocki N."/>
            <person name="Veneault-Fourrey C."/>
            <person name="LaButti K."/>
            <person name="Lindquist E.A."/>
            <person name="Lipzen A."/>
            <person name="Lundell T."/>
            <person name="Morin E."/>
            <person name="Murat C."/>
            <person name="Riley R."/>
            <person name="Ohm R."/>
            <person name="Sun H."/>
            <person name="Tunlid A."/>
            <person name="Henrissat B."/>
            <person name="Grigoriev I.V."/>
            <person name="Hibbett D.S."/>
            <person name="Martin F."/>
        </authorList>
    </citation>
    <scope>NUCLEOTIDE SEQUENCE [LARGE SCALE GENOMIC DNA]</scope>
    <source>
        <strain evidence="13">UH-Slu-Lm8-n1</strain>
    </source>
</reference>
<evidence type="ECO:0000256" key="3">
    <source>
        <dbReference type="ARBA" id="ARBA00022448"/>
    </source>
</evidence>
<dbReference type="InParanoid" id="A0A0D0A6A4"/>
<keyword evidence="4 8" id="KW-0812">Transmembrane</keyword>
<feature type="region of interest" description="Disordered" evidence="7">
    <location>
        <begin position="312"/>
        <end position="333"/>
    </location>
</feature>
<feature type="domain" description="CSC1/OSCA1-like cytosolic" evidence="11">
    <location>
        <begin position="340"/>
        <end position="573"/>
    </location>
</feature>
<feature type="domain" description="CSC1/OSCA1-like N-terminal transmembrane" evidence="10">
    <location>
        <begin position="17"/>
        <end position="183"/>
    </location>
</feature>
<feature type="region of interest" description="Disordered" evidence="7">
    <location>
        <begin position="910"/>
        <end position="936"/>
    </location>
</feature>
<evidence type="ECO:0000256" key="2">
    <source>
        <dbReference type="ARBA" id="ARBA00007779"/>
    </source>
</evidence>
<dbReference type="PANTHER" id="PTHR13018:SF139">
    <property type="entry name" value="PHOSPHATE METABOLISM PROTEIN 7"/>
    <property type="match status" value="1"/>
</dbReference>
<dbReference type="PANTHER" id="PTHR13018">
    <property type="entry name" value="PROBABLE MEMBRANE PROTEIN DUF221-RELATED"/>
    <property type="match status" value="1"/>
</dbReference>
<feature type="compositionally biased region" description="Polar residues" evidence="7">
    <location>
        <begin position="919"/>
        <end position="928"/>
    </location>
</feature>
<feature type="transmembrane region" description="Helical" evidence="8">
    <location>
        <begin position="16"/>
        <end position="33"/>
    </location>
</feature>
<evidence type="ECO:0000256" key="1">
    <source>
        <dbReference type="ARBA" id="ARBA00004141"/>
    </source>
</evidence>
<feature type="domain" description="CSC1/OSCA1-like 7TM region" evidence="9">
    <location>
        <begin position="587"/>
        <end position="859"/>
    </location>
</feature>
<dbReference type="OrthoDB" id="1689567at2759"/>
<name>A0A0D0A6A4_9AGAM</name>
<dbReference type="Pfam" id="PF02714">
    <property type="entry name" value="RSN1_7TM"/>
    <property type="match status" value="1"/>
</dbReference>
<evidence type="ECO:0000256" key="4">
    <source>
        <dbReference type="ARBA" id="ARBA00022692"/>
    </source>
</evidence>
<feature type="transmembrane region" description="Helical" evidence="8">
    <location>
        <begin position="641"/>
        <end position="661"/>
    </location>
</feature>
<dbReference type="InterPro" id="IPR027815">
    <property type="entry name" value="CSC1/OSCA1-like_cyt"/>
</dbReference>
<dbReference type="GO" id="GO:0005886">
    <property type="term" value="C:plasma membrane"/>
    <property type="evidence" value="ECO:0007669"/>
    <property type="project" value="TreeGrafter"/>
</dbReference>